<reference evidence="1 2" key="1">
    <citation type="submission" date="2021-06" db="EMBL/GenBank/DDBJ databases">
        <authorList>
            <person name="Palmer J.M."/>
        </authorList>
    </citation>
    <scope>NUCLEOTIDE SEQUENCE [LARGE SCALE GENOMIC DNA]</scope>
    <source>
        <strain evidence="1 2">MEX-2019</strain>
        <tissue evidence="1">Muscle</tissue>
    </source>
</reference>
<dbReference type="EMBL" id="JAHHUM010001821">
    <property type="protein sequence ID" value="KAK5608350.1"/>
    <property type="molecule type" value="Genomic_DNA"/>
</dbReference>
<evidence type="ECO:0000313" key="1">
    <source>
        <dbReference type="EMBL" id="KAK5608350.1"/>
    </source>
</evidence>
<comment type="caution">
    <text evidence="1">The sequence shown here is derived from an EMBL/GenBank/DDBJ whole genome shotgun (WGS) entry which is preliminary data.</text>
</comment>
<sequence>MHSFTQLASLIYSHVCPPQCSLQKADGKKEEHLYAHTFIPLGHHGDLEWGTPPSWKLSRKGGINVHSGIHISYQSLLCVVQSLSLLMAEPRPSNSILLFPVAAQMLPTAPHSGLKLDSHSYLYESHHKGLTKMQTTKVRPQRYK</sequence>
<accession>A0AAV9RH58</accession>
<name>A0AAV9RH58_9TELE</name>
<proteinExistence type="predicted"/>
<evidence type="ECO:0000313" key="2">
    <source>
        <dbReference type="Proteomes" id="UP001311232"/>
    </source>
</evidence>
<protein>
    <submittedName>
        <fullName evidence="1">Uncharacterized protein</fullName>
    </submittedName>
</protein>
<dbReference type="AlphaFoldDB" id="A0AAV9RH58"/>
<dbReference type="Proteomes" id="UP001311232">
    <property type="component" value="Unassembled WGS sequence"/>
</dbReference>
<organism evidence="1 2">
    <name type="scientific">Crenichthys baileyi</name>
    <name type="common">White River springfish</name>
    <dbReference type="NCBI Taxonomy" id="28760"/>
    <lineage>
        <taxon>Eukaryota</taxon>
        <taxon>Metazoa</taxon>
        <taxon>Chordata</taxon>
        <taxon>Craniata</taxon>
        <taxon>Vertebrata</taxon>
        <taxon>Euteleostomi</taxon>
        <taxon>Actinopterygii</taxon>
        <taxon>Neopterygii</taxon>
        <taxon>Teleostei</taxon>
        <taxon>Neoteleostei</taxon>
        <taxon>Acanthomorphata</taxon>
        <taxon>Ovalentaria</taxon>
        <taxon>Atherinomorphae</taxon>
        <taxon>Cyprinodontiformes</taxon>
        <taxon>Goodeidae</taxon>
        <taxon>Crenichthys</taxon>
    </lineage>
</organism>
<keyword evidence="2" id="KW-1185">Reference proteome</keyword>
<gene>
    <name evidence="1" type="ORF">CRENBAI_000290</name>
</gene>